<accession>A0AAN9FB63</accession>
<evidence type="ECO:0000313" key="8">
    <source>
        <dbReference type="Proteomes" id="UP001359559"/>
    </source>
</evidence>
<dbReference type="SUPFAM" id="SSF160930">
    <property type="entry name" value="FlhC-like"/>
    <property type="match status" value="1"/>
</dbReference>
<name>A0AAN9FB63_CLITE</name>
<gene>
    <name evidence="7" type="ORF">RJT34_28435</name>
</gene>
<comment type="subcellular location">
    <subcellularLocation>
        <location evidence="1">Nucleus</location>
    </subcellularLocation>
</comment>
<organism evidence="7 8">
    <name type="scientific">Clitoria ternatea</name>
    <name type="common">Butterfly pea</name>
    <dbReference type="NCBI Taxonomy" id="43366"/>
    <lineage>
        <taxon>Eukaryota</taxon>
        <taxon>Viridiplantae</taxon>
        <taxon>Streptophyta</taxon>
        <taxon>Embryophyta</taxon>
        <taxon>Tracheophyta</taxon>
        <taxon>Spermatophyta</taxon>
        <taxon>Magnoliopsida</taxon>
        <taxon>eudicotyledons</taxon>
        <taxon>Gunneridae</taxon>
        <taxon>Pentapetalae</taxon>
        <taxon>rosids</taxon>
        <taxon>fabids</taxon>
        <taxon>Fabales</taxon>
        <taxon>Fabaceae</taxon>
        <taxon>Papilionoideae</taxon>
        <taxon>50 kb inversion clade</taxon>
        <taxon>NPAAA clade</taxon>
        <taxon>indigoferoid/millettioid clade</taxon>
        <taxon>Phaseoleae</taxon>
        <taxon>Clitoria</taxon>
    </lineage>
</organism>
<evidence type="ECO:0000256" key="4">
    <source>
        <dbReference type="ARBA" id="ARBA00023242"/>
    </source>
</evidence>
<evidence type="ECO:0000256" key="2">
    <source>
        <dbReference type="ARBA" id="ARBA00023015"/>
    </source>
</evidence>
<feature type="region of interest" description="Leucine repeat II (LRII)" evidence="5">
    <location>
        <begin position="454"/>
        <end position="486"/>
    </location>
</feature>
<evidence type="ECO:0000256" key="6">
    <source>
        <dbReference type="SAM" id="MobiDB-lite"/>
    </source>
</evidence>
<keyword evidence="2" id="KW-0805">Transcription regulation</keyword>
<feature type="region of interest" description="Disordered" evidence="6">
    <location>
        <begin position="98"/>
        <end position="119"/>
    </location>
</feature>
<feature type="region of interest" description="VHIID" evidence="5">
    <location>
        <begin position="373"/>
        <end position="438"/>
    </location>
</feature>
<dbReference type="EMBL" id="JAYKXN010000007">
    <property type="protein sequence ID" value="KAK7272061.1"/>
    <property type="molecule type" value="Genomic_DNA"/>
</dbReference>
<evidence type="ECO:0000256" key="1">
    <source>
        <dbReference type="ARBA" id="ARBA00004123"/>
    </source>
</evidence>
<dbReference type="PANTHER" id="PTHR31636">
    <property type="entry name" value="OSJNBA0084A10.13 PROTEIN-RELATED"/>
    <property type="match status" value="1"/>
</dbReference>
<feature type="region of interest" description="Disordered" evidence="6">
    <location>
        <begin position="74"/>
        <end position="93"/>
    </location>
</feature>
<dbReference type="InterPro" id="IPR005202">
    <property type="entry name" value="TF_GRAS"/>
</dbReference>
<sequence length="671" mass="75397">MDKTNITQSCFDESDSDYSASVLGYIDQMLMEEDTEEKYTMFQGSVALQDTERSFYEVIGENYPSSSYSIHHNLHNHPTVESPEQSLSSDYSTFSSGSGCSTASTSNSPESQWSPTSVEYNYNPPSPILPTNFPVPSSSNSSGFGFMGNSMPGGFLDSIWLRNSEYLLQFERGIEQGAGFLPTQHGPFIVNQDCTTFSPSFIMAPQVVIKTETESLDYEGENFVAVNKEPDEANAKLQDGYVDESELSELFDKVLLGTGLGKGAPPNTNDESNSCISGVGKSLAQKQYNDEQVVDLRTLLMLCAQAIASDDRSLANQLVKQIKQHSSPMGDGTQRLAHYFGNSLEARLNGTGFQLYRALSSKRISAAEMVKAYRMYASVCPFEKLAITFTNNSIWNLAKEAETLHIIDFGVGYGFKWPALIDRISKREGGPPKLRITGIEMPQLGFNPEERMHEAGRRLASYCKRFNVPFEFIAVAKRWETIRVEDLKIENNEFVAVNCLSRFDHLFDETVTLNNPRDAVLNLIKGAKPDIFVHVIVNGGYDAPFFVTRFREALYHYSALFDMLDSTNVDRGDPMRLMFENDMFGREVMNVIACEGVERVERSTTYRQWQLRKIRIGFRQLPLDQQIINKLKGALRDGNYNTNFMLEVDGNWVLQGWKGRILQASSCWATA</sequence>
<comment type="similarity">
    <text evidence="5">Belongs to the GRAS family.</text>
</comment>
<dbReference type="Proteomes" id="UP001359559">
    <property type="component" value="Unassembled WGS sequence"/>
</dbReference>
<evidence type="ECO:0000313" key="7">
    <source>
        <dbReference type="EMBL" id="KAK7272061.1"/>
    </source>
</evidence>
<comment type="caution">
    <text evidence="7">The sequence shown here is derived from an EMBL/GenBank/DDBJ whole genome shotgun (WGS) entry which is preliminary data.</text>
</comment>
<feature type="region of interest" description="SAW" evidence="5">
    <location>
        <begin position="593"/>
        <end position="669"/>
    </location>
</feature>
<feature type="region of interest" description="Leucine repeat I (LRI)" evidence="5">
    <location>
        <begin position="294"/>
        <end position="354"/>
    </location>
</feature>
<dbReference type="PROSITE" id="PS50985">
    <property type="entry name" value="GRAS"/>
    <property type="match status" value="1"/>
</dbReference>
<keyword evidence="8" id="KW-1185">Reference proteome</keyword>
<reference evidence="7 8" key="1">
    <citation type="submission" date="2024-01" db="EMBL/GenBank/DDBJ databases">
        <title>The genomes of 5 underutilized Papilionoideae crops provide insights into root nodulation and disease resistance.</title>
        <authorList>
            <person name="Yuan L."/>
        </authorList>
    </citation>
    <scope>NUCLEOTIDE SEQUENCE [LARGE SCALE GENOMIC DNA]</scope>
    <source>
        <strain evidence="7">LY-2023</strain>
        <tissue evidence="7">Leaf</tissue>
    </source>
</reference>
<keyword evidence="3" id="KW-0804">Transcription</keyword>
<feature type="short sequence motif" description="VHIID" evidence="5">
    <location>
        <begin position="404"/>
        <end position="408"/>
    </location>
</feature>
<evidence type="ECO:0000256" key="5">
    <source>
        <dbReference type="PROSITE-ProRule" id="PRU01191"/>
    </source>
</evidence>
<feature type="compositionally biased region" description="Polar residues" evidence="6">
    <location>
        <begin position="109"/>
        <end position="119"/>
    </location>
</feature>
<comment type="caution">
    <text evidence="5">Lacks conserved residue(s) required for the propagation of feature annotation.</text>
</comment>
<evidence type="ECO:0000256" key="3">
    <source>
        <dbReference type="ARBA" id="ARBA00023163"/>
    </source>
</evidence>
<dbReference type="Pfam" id="PF03514">
    <property type="entry name" value="GRAS"/>
    <property type="match status" value="1"/>
</dbReference>
<proteinExistence type="inferred from homology"/>
<protein>
    <submittedName>
        <fullName evidence="7">Uncharacterized protein</fullName>
    </submittedName>
</protein>
<feature type="compositionally biased region" description="Low complexity" evidence="6">
    <location>
        <begin position="98"/>
        <end position="108"/>
    </location>
</feature>
<keyword evidence="4" id="KW-0539">Nucleus</keyword>
<dbReference type="AlphaFoldDB" id="A0AAN9FB63"/>
<dbReference type="GO" id="GO:0005634">
    <property type="term" value="C:nucleus"/>
    <property type="evidence" value="ECO:0007669"/>
    <property type="project" value="UniProtKB-SubCell"/>
</dbReference>